<evidence type="ECO:0000259" key="3">
    <source>
        <dbReference type="Pfam" id="PF20148"/>
    </source>
</evidence>
<feature type="region of interest" description="Disordered" evidence="2">
    <location>
        <begin position="50"/>
        <end position="83"/>
    </location>
</feature>
<feature type="region of interest" description="Disordered" evidence="2">
    <location>
        <begin position="820"/>
        <end position="844"/>
    </location>
</feature>
<protein>
    <submittedName>
        <fullName evidence="5">DUF6531 domain-containing protein</fullName>
    </submittedName>
</protein>
<feature type="region of interest" description="Disordered" evidence="2">
    <location>
        <begin position="1912"/>
        <end position="1953"/>
    </location>
</feature>
<feature type="compositionally biased region" description="Basic and acidic residues" evidence="2">
    <location>
        <begin position="1123"/>
        <end position="1138"/>
    </location>
</feature>
<dbReference type="InterPro" id="IPR006530">
    <property type="entry name" value="YD"/>
</dbReference>
<dbReference type="InterPro" id="IPR045351">
    <property type="entry name" value="DUF6531"/>
</dbReference>
<dbReference type="Gene3D" id="3.40.630.40">
    <property type="entry name" value="Zn-dependent exopeptidases"/>
    <property type="match status" value="1"/>
</dbReference>
<sequence length="2124" mass="223451">MSPAIGSRLAITALLCAALVITAGVTPSIASPTLLAERLAQRTLDEVRAAAASATPAESSPTSEVEPSTPIASGSVEPGTESTVAAEADGASITFSGHDIDEPLAVVLTHPDADDERMLRSAQSESGGFAASPVTEITATTADGDEVTKFPTTFTREGGDARGTTAEDATAAPTGNDEVPAPPRATDVVPGIRLALPTDDALIATNDLDRSTLTIYTRESEGDAWHPIPSYFDPATTTVKGELDHLSQFVVIGIPKRASPRPRVVLDPDDDIGWATTPAPPVTELPYNIALAQGVRALLTAQCLADVTITRDDPATPVVSHAMRAAIAASRTPDATVTLAFDAATGTAWDTGPTSGGSKAFPRGNLDDNALGDSFVSTLPSYTGRPARIVGDPRYPAPDFAGLPGAVTHLEALYLDNNYDRGVIDDPAGFQAIVNGTARSIGDYLVSKGANCTSPVTGGWPAPPSAAEIERWRTLGYQNNQTYGADPVSFSTGNLVEDEPLFQLTGPGDQVTDLTLIYNAQDDRESRVGTGWTFGVGARAQRFDDGSVMIVRGDGASFVFAGDGGGGYTPEPGVHQTLREAGAGHLLLSDTKTGESWEFDAADIDGIGELVRHVDRQGNATTLTYGAPVDANTTHFMPLTSITDAGGQTIGVENDGLGHIAAFVHPDGRRWSLAYDTAWHLTTITGPDGRTRSFNYDAESRMLAATDAAGVTYLRNEYDTSDRVVKQYDAENNERRFAYSTTPGGGSTVYTDNEGNDTTFSYDAHHWITARTDAAGNTARYAYDAAGQVTRYADEAGRTWSYTYDSAGNVTREVQPDGTEIRSTYTPTGELASRTDEGGPEGAARTTTFEVSPQGQVTAVLRADGTRLTNTYDAAGNLATSSTPSGATTSYAYDTRGNLVTMTDPLGAVTSFTYDGANRVTSVTDALGAVTAMQWDAGDRLTSRRDPLGGITSYGYDANDHLTASTDPTGAATRYAWDDLFRLVAVTDPAGGVARYEYNREDELVASIDPLGAVTAFALDDLYRAVAVTDPNGGVWEHAYDEVGALVASTDPLGAETRFDYDVAGRLTRETNPIGMQTRSTYDAVGRLATSIDGAGNTTSYEYDVLDRLIAVADPSGATSRSAFDDDSHLTSATDRRGQTTSYSYDEAGRLVSATDPLGAVTASVYDPLGRITSQIDALKRATAYRYDAAGRTTASVDPLGHETTFAYDAAGRLLSTTDPLGHTTSQTYTPTGALASQTDAVGAVRSYGYDAAGRQTSMTDPRGIETRYAYDPVGQLTAVIEGFSARGATDSDTNVRTSYLYTPTGLLATSTDPNGHSTAYTYDPAGHVTSETNPLGSAWNYRFDAAGRLESQLDANGQTTTYSYTSRSDVSTISYPGASGPGSVAFEYDADQRPIAMTDATGTTGWTYDPLGRMLSQIDGSGARVGYAYDAAGRLDTLTLPSGAAIGYEYDDAGRPLATRSPWGSLAYTWDAAGNLASQLRSTGLSTAYTYDAADRVTRIAHAEPLAAPAPLPASGAPAPTPSASVSSPSASQMPVTTDVGTCTSATGYLASRTVPATGSADDCVKSGDYLSRRVAPTPPDPLAMVTSLTFEYAYDESGNVTSATRTLAPAPAPSIAPTDARTYAYDALNRLTGSTRSDGSASTYAYDRAGNRTSTTTTAASATTTTAATTIAATTIAAQFNAANQLTATTSAAASSSYRYDANGNRTSQTESSVTTDFGYQSDGRLNSVSRAGRSSTYAYDGLGRQVAASETSTHRTTSSSTTWNGTTPLEVAAPSGTTSLVTDALGEVALEADAALGPAGSAEPASDAAWSLLDRPGSTVAQATGSSIAQLATYDDWGTQSFDTTSWSSTTGFTGERTDPGYNLNTYLARTYDPTTGTWLTQDSWRGLLAHPQTAARYAYVTNSPTTLIDPDGHRPWDPAASASSKSNTGWNYTPTSQGRSASPTASDYYAASDQGLPPDYYYSGGGSSEEYVSSRGWGGSCSVSEPCNREESMAVRHMLSAKRSAISGFKSPSPHDPLCRPDQEVWKSGYIDPVCIGRSDYLQAKYGACDYYCAETWSTFGAAALDLAPFLLRCVKTRSCDPDPEEAAASAPTVSDWWKAEMEYWARTTSGAPKYYPGWW</sequence>
<organism evidence="5 6">
    <name type="scientific">Herbiconiux gentiana</name>
    <dbReference type="NCBI Taxonomy" id="2970912"/>
    <lineage>
        <taxon>Bacteria</taxon>
        <taxon>Bacillati</taxon>
        <taxon>Actinomycetota</taxon>
        <taxon>Actinomycetes</taxon>
        <taxon>Micrococcales</taxon>
        <taxon>Microbacteriaceae</taxon>
        <taxon>Herbiconiux</taxon>
    </lineage>
</organism>
<evidence type="ECO:0000256" key="1">
    <source>
        <dbReference type="ARBA" id="ARBA00022737"/>
    </source>
</evidence>
<dbReference type="Gene3D" id="3.90.930.1">
    <property type="match status" value="1"/>
</dbReference>
<feature type="compositionally biased region" description="Low complexity" evidence="2">
    <location>
        <begin position="1752"/>
        <end position="1770"/>
    </location>
</feature>
<keyword evidence="6" id="KW-1185">Reference proteome</keyword>
<feature type="region of interest" description="Disordered" evidence="2">
    <location>
        <begin position="1512"/>
        <end position="1534"/>
    </location>
</feature>
<gene>
    <name evidence="5" type="ORF">NVV95_02975</name>
</gene>
<dbReference type="Proteomes" id="UP001165580">
    <property type="component" value="Unassembled WGS sequence"/>
</dbReference>
<dbReference type="InterPro" id="IPR022385">
    <property type="entry name" value="Rhs_assc_core"/>
</dbReference>
<dbReference type="Pfam" id="PF20148">
    <property type="entry name" value="DUF6531"/>
    <property type="match status" value="1"/>
</dbReference>
<proteinExistence type="predicted"/>
<dbReference type="EMBL" id="JANTEZ010000001">
    <property type="protein sequence ID" value="MCS5713513.1"/>
    <property type="molecule type" value="Genomic_DNA"/>
</dbReference>
<dbReference type="Gene3D" id="2.180.10.10">
    <property type="entry name" value="RHS repeat-associated core"/>
    <property type="match status" value="5"/>
</dbReference>
<dbReference type="PANTHER" id="PTHR32305">
    <property type="match status" value="1"/>
</dbReference>
<dbReference type="InterPro" id="IPR056823">
    <property type="entry name" value="TEN-like_YD-shell"/>
</dbReference>
<feature type="domain" description="Teneurin-like YD-shell" evidence="4">
    <location>
        <begin position="1589"/>
        <end position="1750"/>
    </location>
</feature>
<feature type="region of interest" description="Disordered" evidence="2">
    <location>
        <begin position="1750"/>
        <end position="1771"/>
    </location>
</feature>
<name>A0ABT2GBI8_9MICO</name>
<feature type="region of interest" description="Disordered" evidence="2">
    <location>
        <begin position="1119"/>
        <end position="1142"/>
    </location>
</feature>
<reference evidence="5" key="1">
    <citation type="submission" date="2022-08" db="EMBL/GenBank/DDBJ databases">
        <authorList>
            <person name="Deng Y."/>
            <person name="Han X.-F."/>
            <person name="Zhang Y.-Q."/>
        </authorList>
    </citation>
    <scope>NUCLEOTIDE SEQUENCE</scope>
    <source>
        <strain evidence="5">CPCC 205716</strain>
    </source>
</reference>
<dbReference type="NCBIfam" id="TIGR01643">
    <property type="entry name" value="YD_repeat_2x"/>
    <property type="match status" value="20"/>
</dbReference>
<dbReference type="Pfam" id="PF05593">
    <property type="entry name" value="RHS_repeat"/>
    <property type="match status" value="12"/>
</dbReference>
<evidence type="ECO:0000313" key="6">
    <source>
        <dbReference type="Proteomes" id="UP001165580"/>
    </source>
</evidence>
<feature type="compositionally biased region" description="Polar residues" evidence="2">
    <location>
        <begin position="1925"/>
        <end position="1949"/>
    </location>
</feature>
<keyword evidence="1" id="KW-0677">Repeat</keyword>
<feature type="compositionally biased region" description="Low complexity" evidence="2">
    <location>
        <begin position="1512"/>
        <end position="1533"/>
    </location>
</feature>
<evidence type="ECO:0000256" key="2">
    <source>
        <dbReference type="SAM" id="MobiDB-lite"/>
    </source>
</evidence>
<evidence type="ECO:0000313" key="5">
    <source>
        <dbReference type="EMBL" id="MCS5713513.1"/>
    </source>
</evidence>
<feature type="region of interest" description="Disordered" evidence="2">
    <location>
        <begin position="149"/>
        <end position="183"/>
    </location>
</feature>
<dbReference type="RefSeq" id="WP_259485043.1">
    <property type="nucleotide sequence ID" value="NZ_JANTEZ010000001.1"/>
</dbReference>
<feature type="compositionally biased region" description="Low complexity" evidence="2">
    <location>
        <begin position="50"/>
        <end position="70"/>
    </location>
</feature>
<comment type="caution">
    <text evidence="5">The sequence shown here is derived from an EMBL/GenBank/DDBJ whole genome shotgun (WGS) entry which is preliminary data.</text>
</comment>
<dbReference type="PANTHER" id="PTHR32305:SF15">
    <property type="entry name" value="PROTEIN RHSA-RELATED"/>
    <property type="match status" value="1"/>
</dbReference>
<accession>A0ABT2GBI8</accession>
<dbReference type="NCBIfam" id="TIGR03696">
    <property type="entry name" value="Rhs_assc_core"/>
    <property type="match status" value="1"/>
</dbReference>
<dbReference type="InterPro" id="IPR031325">
    <property type="entry name" value="RHS_repeat"/>
</dbReference>
<dbReference type="SUPFAM" id="SSF53187">
    <property type="entry name" value="Zn-dependent exopeptidases"/>
    <property type="match status" value="1"/>
</dbReference>
<dbReference type="InterPro" id="IPR050708">
    <property type="entry name" value="T6SS_VgrG/RHS"/>
</dbReference>
<feature type="domain" description="DUF6531" evidence="3">
    <location>
        <begin position="486"/>
        <end position="560"/>
    </location>
</feature>
<dbReference type="Pfam" id="PF25023">
    <property type="entry name" value="TEN_YD-shell"/>
    <property type="match status" value="2"/>
</dbReference>
<feature type="domain" description="Teneurin-like YD-shell" evidence="4">
    <location>
        <begin position="1344"/>
        <end position="1503"/>
    </location>
</feature>
<evidence type="ECO:0000259" key="4">
    <source>
        <dbReference type="Pfam" id="PF25023"/>
    </source>
</evidence>